<gene>
    <name evidence="4" type="ORF">F3Y22_tig00110429pilonHSYRG00019</name>
</gene>
<dbReference type="Pfam" id="PF00076">
    <property type="entry name" value="RRM_1"/>
    <property type="match status" value="1"/>
</dbReference>
<dbReference type="EMBL" id="VEPZ02000982">
    <property type="protein sequence ID" value="KAE8705179.1"/>
    <property type="molecule type" value="Genomic_DNA"/>
</dbReference>
<dbReference type="InterPro" id="IPR000504">
    <property type="entry name" value="RRM_dom"/>
</dbReference>
<proteinExistence type="predicted"/>
<comment type="caution">
    <text evidence="4">The sequence shown here is derived from an EMBL/GenBank/DDBJ whole genome shotgun (WGS) entry which is preliminary data.</text>
</comment>
<dbReference type="Proteomes" id="UP000436088">
    <property type="component" value="Unassembled WGS sequence"/>
</dbReference>
<keyword evidence="1 2" id="KW-0694">RNA-binding</keyword>
<dbReference type="SUPFAM" id="SSF54928">
    <property type="entry name" value="RNA-binding domain, RBD"/>
    <property type="match status" value="1"/>
</dbReference>
<name>A0A6A3AQI2_HIBSY</name>
<dbReference type="PROSITE" id="PS50102">
    <property type="entry name" value="RRM"/>
    <property type="match status" value="1"/>
</dbReference>
<feature type="domain" description="RRM" evidence="3">
    <location>
        <begin position="23"/>
        <end position="98"/>
    </location>
</feature>
<organism evidence="4 5">
    <name type="scientific">Hibiscus syriacus</name>
    <name type="common">Rose of Sharon</name>
    <dbReference type="NCBI Taxonomy" id="106335"/>
    <lineage>
        <taxon>Eukaryota</taxon>
        <taxon>Viridiplantae</taxon>
        <taxon>Streptophyta</taxon>
        <taxon>Embryophyta</taxon>
        <taxon>Tracheophyta</taxon>
        <taxon>Spermatophyta</taxon>
        <taxon>Magnoliopsida</taxon>
        <taxon>eudicotyledons</taxon>
        <taxon>Gunneridae</taxon>
        <taxon>Pentapetalae</taxon>
        <taxon>rosids</taxon>
        <taxon>malvids</taxon>
        <taxon>Malvales</taxon>
        <taxon>Malvaceae</taxon>
        <taxon>Malvoideae</taxon>
        <taxon>Hibiscus</taxon>
    </lineage>
</organism>
<reference evidence="4" key="1">
    <citation type="submission" date="2019-09" db="EMBL/GenBank/DDBJ databases">
        <title>Draft genome information of white flower Hibiscus syriacus.</title>
        <authorList>
            <person name="Kim Y.-M."/>
        </authorList>
    </citation>
    <scope>NUCLEOTIDE SEQUENCE [LARGE SCALE GENOMIC DNA]</scope>
    <source>
        <strain evidence="4">YM2019G1</strain>
    </source>
</reference>
<evidence type="ECO:0000256" key="2">
    <source>
        <dbReference type="PROSITE-ProRule" id="PRU00176"/>
    </source>
</evidence>
<evidence type="ECO:0000313" key="5">
    <source>
        <dbReference type="Proteomes" id="UP000436088"/>
    </source>
</evidence>
<accession>A0A6A3AQI2</accession>
<dbReference type="InterPro" id="IPR035979">
    <property type="entry name" value="RBD_domain_sf"/>
</dbReference>
<protein>
    <recommendedName>
        <fullName evidence="3">RRM domain-containing protein</fullName>
    </recommendedName>
</protein>
<keyword evidence="5" id="KW-1185">Reference proteome</keyword>
<dbReference type="InterPro" id="IPR050886">
    <property type="entry name" value="RNA-binding_reg"/>
</dbReference>
<dbReference type="AlphaFoldDB" id="A0A6A3AQI2"/>
<sequence>MWMFFPHSNLLPIKIYLIGSSSSVVWVGSWDTTTNDLRSLFSDCGELEEVVVILEKTTGKSKGYGFVTFKNVDGSLLYLKEPNKKIDGRVTMTQLAPGGILERIVTLWMFI</sequence>
<dbReference type="SMART" id="SM00360">
    <property type="entry name" value="RRM"/>
    <property type="match status" value="1"/>
</dbReference>
<dbReference type="GO" id="GO:0005634">
    <property type="term" value="C:nucleus"/>
    <property type="evidence" value="ECO:0007669"/>
    <property type="project" value="TreeGrafter"/>
</dbReference>
<evidence type="ECO:0000313" key="4">
    <source>
        <dbReference type="EMBL" id="KAE8705179.1"/>
    </source>
</evidence>
<evidence type="ECO:0000259" key="3">
    <source>
        <dbReference type="PROSITE" id="PS50102"/>
    </source>
</evidence>
<dbReference type="GO" id="GO:0003723">
    <property type="term" value="F:RNA binding"/>
    <property type="evidence" value="ECO:0007669"/>
    <property type="project" value="UniProtKB-UniRule"/>
</dbReference>
<dbReference type="PANTHER" id="PTHR48024">
    <property type="entry name" value="GEO13361P1-RELATED"/>
    <property type="match status" value="1"/>
</dbReference>
<evidence type="ECO:0000256" key="1">
    <source>
        <dbReference type="ARBA" id="ARBA00022884"/>
    </source>
</evidence>
<dbReference type="PANTHER" id="PTHR48024:SF25">
    <property type="entry name" value="UBP1-ASSOCIATED PROTEIN 2C"/>
    <property type="match status" value="1"/>
</dbReference>
<dbReference type="InterPro" id="IPR012677">
    <property type="entry name" value="Nucleotide-bd_a/b_plait_sf"/>
</dbReference>
<dbReference type="Gene3D" id="3.30.70.330">
    <property type="match status" value="1"/>
</dbReference>